<dbReference type="Gene3D" id="1.10.760.10">
    <property type="entry name" value="Cytochrome c-like domain"/>
    <property type="match status" value="1"/>
</dbReference>
<evidence type="ECO:0000256" key="5">
    <source>
        <dbReference type="ARBA" id="ARBA00023004"/>
    </source>
</evidence>
<evidence type="ECO:0000256" key="6">
    <source>
        <dbReference type="PROSITE-ProRule" id="PRU00433"/>
    </source>
</evidence>
<dbReference type="AlphaFoldDB" id="A0A5C8NYB3"/>
<dbReference type="EMBL" id="VDUY01000003">
    <property type="protein sequence ID" value="TXL66239.1"/>
    <property type="molecule type" value="Genomic_DNA"/>
</dbReference>
<evidence type="ECO:0000256" key="7">
    <source>
        <dbReference type="SAM" id="SignalP"/>
    </source>
</evidence>
<feature type="chain" id="PRO_5023139165" evidence="7">
    <location>
        <begin position="26"/>
        <end position="105"/>
    </location>
</feature>
<dbReference type="GO" id="GO:0009055">
    <property type="term" value="F:electron transfer activity"/>
    <property type="evidence" value="ECO:0007669"/>
    <property type="project" value="InterPro"/>
</dbReference>
<organism evidence="9 10">
    <name type="scientific">Zeimonas arvi</name>
    <dbReference type="NCBI Taxonomy" id="2498847"/>
    <lineage>
        <taxon>Bacteria</taxon>
        <taxon>Pseudomonadati</taxon>
        <taxon>Pseudomonadota</taxon>
        <taxon>Betaproteobacteria</taxon>
        <taxon>Burkholderiales</taxon>
        <taxon>Burkholderiaceae</taxon>
        <taxon>Zeimonas</taxon>
    </lineage>
</organism>
<keyword evidence="3 6" id="KW-0479">Metal-binding</keyword>
<keyword evidence="1" id="KW-0813">Transport</keyword>
<keyword evidence="5 6" id="KW-0408">Iron</keyword>
<comment type="caution">
    <text evidence="9">The sequence shown here is derived from an EMBL/GenBank/DDBJ whole genome shotgun (WGS) entry which is preliminary data.</text>
</comment>
<evidence type="ECO:0000313" key="10">
    <source>
        <dbReference type="Proteomes" id="UP000321548"/>
    </source>
</evidence>
<keyword evidence="10" id="KW-1185">Reference proteome</keyword>
<evidence type="ECO:0000256" key="3">
    <source>
        <dbReference type="ARBA" id="ARBA00022723"/>
    </source>
</evidence>
<dbReference type="PANTHER" id="PTHR33751:SF9">
    <property type="entry name" value="CYTOCHROME C4"/>
    <property type="match status" value="1"/>
</dbReference>
<sequence>MRTTTTVGAAFMAIGLAAAALPAQAQQARYLAANCANCHGTDGRSAGGGGMPGLAGLSATYFVEQMKAFREGKRQATIMHQIAKGYTDEQIVALADYFSKQQPQK</sequence>
<keyword evidence="2 6" id="KW-0349">Heme</keyword>
<proteinExistence type="predicted"/>
<evidence type="ECO:0000313" key="9">
    <source>
        <dbReference type="EMBL" id="TXL66239.1"/>
    </source>
</evidence>
<accession>A0A5C8NYB3</accession>
<keyword evidence="7" id="KW-0732">Signal</keyword>
<reference evidence="9 10" key="1">
    <citation type="submission" date="2019-06" db="EMBL/GenBank/DDBJ databases">
        <title>Quisquiliibacterium sp. nov., isolated from a maize field.</title>
        <authorList>
            <person name="Lin S.-Y."/>
            <person name="Tsai C.-F."/>
            <person name="Young C.-C."/>
        </authorList>
    </citation>
    <scope>NUCLEOTIDE SEQUENCE [LARGE SCALE GENOMIC DNA]</scope>
    <source>
        <strain evidence="9 10">CC-CFT501</strain>
    </source>
</reference>
<evidence type="ECO:0000256" key="1">
    <source>
        <dbReference type="ARBA" id="ARBA00022448"/>
    </source>
</evidence>
<dbReference type="OrthoDB" id="8526831at2"/>
<feature type="domain" description="Cytochrome c" evidence="8">
    <location>
        <begin position="22"/>
        <end position="102"/>
    </location>
</feature>
<dbReference type="PANTHER" id="PTHR33751">
    <property type="entry name" value="CBB3-TYPE CYTOCHROME C OXIDASE SUBUNIT FIXP"/>
    <property type="match status" value="1"/>
</dbReference>
<protein>
    <submittedName>
        <fullName evidence="9">C-type cytochrome</fullName>
    </submittedName>
</protein>
<dbReference type="PROSITE" id="PS51007">
    <property type="entry name" value="CYTC"/>
    <property type="match status" value="1"/>
</dbReference>
<gene>
    <name evidence="9" type="ORF">FHP08_09215</name>
</gene>
<keyword evidence="4" id="KW-0249">Electron transport</keyword>
<dbReference type="RefSeq" id="WP_147704150.1">
    <property type="nucleotide sequence ID" value="NZ_VDUY01000003.1"/>
</dbReference>
<evidence type="ECO:0000256" key="2">
    <source>
        <dbReference type="ARBA" id="ARBA00022617"/>
    </source>
</evidence>
<dbReference type="GO" id="GO:0046872">
    <property type="term" value="F:metal ion binding"/>
    <property type="evidence" value="ECO:0007669"/>
    <property type="project" value="UniProtKB-KW"/>
</dbReference>
<dbReference type="GO" id="GO:0020037">
    <property type="term" value="F:heme binding"/>
    <property type="evidence" value="ECO:0007669"/>
    <property type="project" value="InterPro"/>
</dbReference>
<name>A0A5C8NYB3_9BURK</name>
<evidence type="ECO:0000256" key="4">
    <source>
        <dbReference type="ARBA" id="ARBA00022982"/>
    </source>
</evidence>
<dbReference type="SUPFAM" id="SSF46626">
    <property type="entry name" value="Cytochrome c"/>
    <property type="match status" value="1"/>
</dbReference>
<dbReference type="InterPro" id="IPR036909">
    <property type="entry name" value="Cyt_c-like_dom_sf"/>
</dbReference>
<feature type="signal peptide" evidence="7">
    <location>
        <begin position="1"/>
        <end position="25"/>
    </location>
</feature>
<evidence type="ECO:0000259" key="8">
    <source>
        <dbReference type="PROSITE" id="PS51007"/>
    </source>
</evidence>
<dbReference type="InterPro" id="IPR009056">
    <property type="entry name" value="Cyt_c-like_dom"/>
</dbReference>
<dbReference type="Proteomes" id="UP000321548">
    <property type="component" value="Unassembled WGS sequence"/>
</dbReference>
<dbReference type="Pfam" id="PF00034">
    <property type="entry name" value="Cytochrom_C"/>
    <property type="match status" value="1"/>
</dbReference>
<dbReference type="InterPro" id="IPR050597">
    <property type="entry name" value="Cytochrome_c_Oxidase_Subunit"/>
</dbReference>